<dbReference type="STRING" id="37653.A0A0L8FHT5"/>
<dbReference type="OrthoDB" id="10252032at2759"/>
<organism evidence="6">
    <name type="scientific">Octopus bimaculoides</name>
    <name type="common">California two-spotted octopus</name>
    <dbReference type="NCBI Taxonomy" id="37653"/>
    <lineage>
        <taxon>Eukaryota</taxon>
        <taxon>Metazoa</taxon>
        <taxon>Spiralia</taxon>
        <taxon>Lophotrochozoa</taxon>
        <taxon>Mollusca</taxon>
        <taxon>Cephalopoda</taxon>
        <taxon>Coleoidea</taxon>
        <taxon>Octopodiformes</taxon>
        <taxon>Octopoda</taxon>
        <taxon>Incirrata</taxon>
        <taxon>Octopodidae</taxon>
        <taxon>Octopus</taxon>
    </lineage>
</organism>
<dbReference type="Pfam" id="PF05178">
    <property type="entry name" value="Kri1"/>
    <property type="match status" value="1"/>
</dbReference>
<comment type="similarity">
    <text evidence="1">Belongs to the KRI1 family.</text>
</comment>
<feature type="compositionally biased region" description="Basic and acidic residues" evidence="4">
    <location>
        <begin position="544"/>
        <end position="568"/>
    </location>
</feature>
<dbReference type="GO" id="GO:0030686">
    <property type="term" value="C:90S preribosome"/>
    <property type="evidence" value="ECO:0007669"/>
    <property type="project" value="TreeGrafter"/>
</dbReference>
<reference evidence="6" key="1">
    <citation type="submission" date="2015-07" db="EMBL/GenBank/DDBJ databases">
        <title>MeaNS - Measles Nucleotide Surveillance Program.</title>
        <authorList>
            <person name="Tran T."/>
            <person name="Druce J."/>
        </authorList>
    </citation>
    <scope>NUCLEOTIDE SEQUENCE</scope>
    <source>
        <strain evidence="6">UCB-OBI-ISO-001</strain>
        <tissue evidence="6">Gonad</tissue>
    </source>
</reference>
<feature type="region of interest" description="Disordered" evidence="4">
    <location>
        <begin position="511"/>
        <end position="678"/>
    </location>
</feature>
<feature type="compositionally biased region" description="Basic and acidic residues" evidence="4">
    <location>
        <begin position="145"/>
        <end position="161"/>
    </location>
</feature>
<feature type="compositionally biased region" description="Basic residues" evidence="4">
    <location>
        <begin position="513"/>
        <end position="526"/>
    </location>
</feature>
<feature type="compositionally biased region" description="Basic residues" evidence="4">
    <location>
        <begin position="656"/>
        <end position="673"/>
    </location>
</feature>
<sequence length="707" mass="82537">MATDCDNIVDVKEQDIQSDKDFSSEASSSEDEDGEEITEEFEKDWMCTLAALKTKDPKIYDKNVKFFQETGKGLAEKKSKKKTLSLQDVQRKTLITTDGAPPGDEKIRYEEDIDEPVVPSYYEEQEQLKKQFHEAASSIPDEEDILLKKSGENTESEKEEDYRSFLKGKTSKLKKSKKISHELSVLKDFWSKSDLDEGEVFLRDYILNKGYKANNSIPSYKDIIKDEEFSEDEEVITKQDNFEREYNFRFEEPDRKFIKCHPRKILDSVRIGNNARAEKRKATLERKKKEKEIKQEKLKRLKKQKRKEILEKIAKLKEVSGNDSLGAKGLDWDEDFDPEQHDQLMKGAFGENYYSKGVEDTEKPVFSDDDWEDEYSVDNNGDINEEPGCSYQTDNLHFEDPDFNMDADYDPTQHKSKKRKREKKKKQKQEKPKFNPDEMTFEEYFDEYYKLDYEDLIDDLPCRFQYRSVATNDFGLDTNEILHSTDKELNSWCPLSKVVQYRTEEEEFVSRKMYSKRSRQNNRKKNILTTFYTHSESSSSKTSNNKEENEEKVEKKPCNIKSDHKSNDEIPSVNSKQQKNSKKRKMSVDDASPEQNMASAENEENAVNKSKKKFQSKDNSSSIAGALTKTKSSKGSKNKTEKEGNTAKVSELSNTKLKRKKRAECWKQKQKGNKHNEQLNVTLSNTRLKAYGINPKKFKYIQLTKQK</sequence>
<keyword evidence="3" id="KW-0175">Coiled coil</keyword>
<dbReference type="KEGG" id="obi:106883273"/>
<feature type="region of interest" description="Disordered" evidence="4">
    <location>
        <begin position="133"/>
        <end position="161"/>
    </location>
</feature>
<dbReference type="EMBL" id="KQ431332">
    <property type="protein sequence ID" value="KOF63235.1"/>
    <property type="molecule type" value="Genomic_DNA"/>
</dbReference>
<dbReference type="GO" id="GO:0000447">
    <property type="term" value="P:endonucleolytic cleavage in ITS1 to separate SSU-rRNA from 5.8S rRNA and LSU-rRNA from tricistronic rRNA transcript (SSU-rRNA, 5.8S rRNA, LSU-rRNA)"/>
    <property type="evidence" value="ECO:0007669"/>
    <property type="project" value="TreeGrafter"/>
</dbReference>
<feature type="region of interest" description="Disordered" evidence="4">
    <location>
        <begin position="361"/>
        <end position="437"/>
    </location>
</feature>
<dbReference type="InterPro" id="IPR024626">
    <property type="entry name" value="Kri1-like_C"/>
</dbReference>
<name>A0A0L8FHT5_OCTBM</name>
<feature type="compositionally biased region" description="Acidic residues" evidence="4">
    <location>
        <begin position="367"/>
        <end position="376"/>
    </location>
</feature>
<feature type="compositionally biased region" description="Acidic residues" evidence="4">
    <location>
        <begin position="28"/>
        <end position="39"/>
    </location>
</feature>
<dbReference type="PANTHER" id="PTHR14490">
    <property type="entry name" value="ZINC FINGER, ZZ TYPE"/>
    <property type="match status" value="1"/>
</dbReference>
<feature type="domain" description="Kri1-like C-terminal" evidence="5">
    <location>
        <begin position="440"/>
        <end position="526"/>
    </location>
</feature>
<evidence type="ECO:0000256" key="2">
    <source>
        <dbReference type="ARBA" id="ARBA00017294"/>
    </source>
</evidence>
<protein>
    <recommendedName>
        <fullName evidence="2">Protein KRI1 homolog</fullName>
    </recommendedName>
</protein>
<feature type="compositionally biased region" description="Basic residues" evidence="4">
    <location>
        <begin position="414"/>
        <end position="428"/>
    </location>
</feature>
<feature type="region of interest" description="Disordered" evidence="4">
    <location>
        <begin position="1"/>
        <end position="39"/>
    </location>
</feature>
<feature type="compositionally biased region" description="Basic and acidic residues" evidence="4">
    <location>
        <begin position="9"/>
        <end position="23"/>
    </location>
</feature>
<accession>A0A0L8FHT5</accession>
<evidence type="ECO:0000256" key="3">
    <source>
        <dbReference type="SAM" id="Coils"/>
    </source>
</evidence>
<evidence type="ECO:0000256" key="1">
    <source>
        <dbReference type="ARBA" id="ARBA00007473"/>
    </source>
</evidence>
<evidence type="ECO:0000256" key="4">
    <source>
        <dbReference type="SAM" id="MobiDB-lite"/>
    </source>
</evidence>
<evidence type="ECO:0000313" key="6">
    <source>
        <dbReference type="EMBL" id="KOF63235.1"/>
    </source>
</evidence>
<dbReference type="GO" id="GO:0005730">
    <property type="term" value="C:nucleolus"/>
    <property type="evidence" value="ECO:0007669"/>
    <property type="project" value="TreeGrafter"/>
</dbReference>
<dbReference type="InterPro" id="IPR018034">
    <property type="entry name" value="Kri1"/>
</dbReference>
<feature type="region of interest" description="Disordered" evidence="4">
    <location>
        <begin position="322"/>
        <end position="345"/>
    </location>
</feature>
<proteinExistence type="inferred from homology"/>
<gene>
    <name evidence="6" type="ORF">OCBIM_22019828mg</name>
</gene>
<dbReference type="Pfam" id="PF12936">
    <property type="entry name" value="Kri1_C"/>
    <property type="match status" value="1"/>
</dbReference>
<evidence type="ECO:0000259" key="5">
    <source>
        <dbReference type="Pfam" id="PF12936"/>
    </source>
</evidence>
<dbReference type="AlphaFoldDB" id="A0A0L8FHT5"/>
<feature type="coiled-coil region" evidence="3">
    <location>
        <begin position="272"/>
        <end position="319"/>
    </location>
</feature>
<dbReference type="PANTHER" id="PTHR14490:SF5">
    <property type="entry name" value="PROTEIN KRI1 HOMOLOG"/>
    <property type="match status" value="1"/>
</dbReference>